<reference evidence="1" key="1">
    <citation type="submission" date="2015-07" db="EMBL/GenBank/DDBJ databases">
        <title>MeaNS - Measles Nucleotide Surveillance Program.</title>
        <authorList>
            <person name="Tran T."/>
            <person name="Druce J."/>
        </authorList>
    </citation>
    <scope>NUCLEOTIDE SEQUENCE</scope>
    <source>
        <strain evidence="1">UCB-OBI-ISO-001</strain>
        <tissue evidence="1">Gonad</tissue>
    </source>
</reference>
<evidence type="ECO:0000313" key="1">
    <source>
        <dbReference type="EMBL" id="KOF79424.1"/>
    </source>
</evidence>
<sequence length="53" mass="5875">MTIGYDFASVFSNHLTSMECKKGIKKAIDTNKNEAAENQNNLNEPSNNIIEVS</sequence>
<name>A0A0L8GRF9_OCTBM</name>
<accession>A0A0L8GRF9</accession>
<organism evidence="1">
    <name type="scientific">Octopus bimaculoides</name>
    <name type="common">California two-spotted octopus</name>
    <dbReference type="NCBI Taxonomy" id="37653"/>
    <lineage>
        <taxon>Eukaryota</taxon>
        <taxon>Metazoa</taxon>
        <taxon>Spiralia</taxon>
        <taxon>Lophotrochozoa</taxon>
        <taxon>Mollusca</taxon>
        <taxon>Cephalopoda</taxon>
        <taxon>Coleoidea</taxon>
        <taxon>Octopodiformes</taxon>
        <taxon>Octopoda</taxon>
        <taxon>Incirrata</taxon>
        <taxon>Octopodidae</taxon>
        <taxon>Octopus</taxon>
    </lineage>
</organism>
<gene>
    <name evidence="1" type="ORF">OCBIM_22029565mg</name>
</gene>
<dbReference type="AlphaFoldDB" id="A0A0L8GRF9"/>
<proteinExistence type="predicted"/>
<protein>
    <submittedName>
        <fullName evidence="1">Uncharacterized protein</fullName>
    </submittedName>
</protein>
<dbReference type="EMBL" id="KQ420776">
    <property type="protein sequence ID" value="KOF79424.1"/>
    <property type="molecule type" value="Genomic_DNA"/>
</dbReference>